<dbReference type="Pfam" id="PF00569">
    <property type="entry name" value="ZZ"/>
    <property type="match status" value="2"/>
</dbReference>
<evidence type="ECO:0000313" key="8">
    <source>
        <dbReference type="EMBL" id="OMJ76016.1"/>
    </source>
</evidence>
<evidence type="ECO:0000256" key="3">
    <source>
        <dbReference type="ARBA" id="ARBA00022833"/>
    </source>
</evidence>
<dbReference type="GO" id="GO:0008270">
    <property type="term" value="F:zinc ion binding"/>
    <property type="evidence" value="ECO:0007669"/>
    <property type="project" value="UniProtKB-KW"/>
</dbReference>
<organism evidence="8 9">
    <name type="scientific">Stentor coeruleus</name>
    <dbReference type="NCBI Taxonomy" id="5963"/>
    <lineage>
        <taxon>Eukaryota</taxon>
        <taxon>Sar</taxon>
        <taxon>Alveolata</taxon>
        <taxon>Ciliophora</taxon>
        <taxon>Postciliodesmatophora</taxon>
        <taxon>Heterotrichea</taxon>
        <taxon>Heterotrichida</taxon>
        <taxon>Stentoridae</taxon>
        <taxon>Stentor</taxon>
    </lineage>
</organism>
<feature type="domain" description="RING-type" evidence="6">
    <location>
        <begin position="18"/>
        <end position="54"/>
    </location>
</feature>
<keyword evidence="9" id="KW-1185">Reference proteome</keyword>
<accession>A0A1R2BGW0</accession>
<dbReference type="Gene3D" id="3.30.40.10">
    <property type="entry name" value="Zinc/RING finger domain, C3HC4 (zinc finger)"/>
    <property type="match status" value="2"/>
</dbReference>
<dbReference type="SUPFAM" id="SSF49599">
    <property type="entry name" value="TRAF domain-like"/>
    <property type="match status" value="1"/>
</dbReference>
<dbReference type="InterPro" id="IPR001841">
    <property type="entry name" value="Znf_RING"/>
</dbReference>
<dbReference type="AlphaFoldDB" id="A0A1R2BGW0"/>
<dbReference type="EMBL" id="MPUH01000657">
    <property type="protein sequence ID" value="OMJ76016.1"/>
    <property type="molecule type" value="Genomic_DNA"/>
</dbReference>
<dbReference type="PROSITE" id="PS50089">
    <property type="entry name" value="ZF_RING_2"/>
    <property type="match status" value="1"/>
</dbReference>
<feature type="domain" description="ZZ-type" evidence="7">
    <location>
        <begin position="196"/>
        <end position="246"/>
    </location>
</feature>
<evidence type="ECO:0000313" key="9">
    <source>
        <dbReference type="Proteomes" id="UP000187209"/>
    </source>
</evidence>
<sequence length="417" mass="48666">MGYEQDRFVDSFSPDLVCSICLCVLEDPVECKSCETNFCKECIDLWKSKNNLCPNKCQLSLQKSHRFLRSVLDNLKLKCVNTSFGCDQIITIERLKLHETQQCLYRRVQCQFIECHEYFLHSEIIEHEANCEHRTHICEQCGEAMKFLDHSNHNCISALATKLQNLLQIHKENLKKLEAIEKSCKNKIPLTKGQVHHGIYCNKCGVNPIIGVRHICLTCQNYNLCWKCYGNDHNEHEFFQLADVGYHERITCDGCFTCPLKGIRYKCMSCHDFGNFYKDVCHDCKINKEHFVGHNFFIWCHFSVTVTPQVPERIGYRNDDILVRSWEIFNNSTQEINGLELTCISGDTCSKRYLAKKYNFYYPEVVILPKTGRIITIKERIFQPIKGIHKCQLRMSTQERCSTFGPILTYELYIIPS</sequence>
<dbReference type="OrthoDB" id="295927at2759"/>
<dbReference type="SUPFAM" id="SSF57850">
    <property type="entry name" value="RING/U-box"/>
    <property type="match status" value="3"/>
</dbReference>
<keyword evidence="1" id="KW-0479">Metal-binding</keyword>
<reference evidence="8 9" key="1">
    <citation type="submission" date="2016-11" db="EMBL/GenBank/DDBJ databases">
        <title>The macronuclear genome of Stentor coeruleus: a giant cell with tiny introns.</title>
        <authorList>
            <person name="Slabodnick M."/>
            <person name="Ruby J.G."/>
            <person name="Reiff S.B."/>
            <person name="Swart E.C."/>
            <person name="Gosai S."/>
            <person name="Prabakaran S."/>
            <person name="Witkowska E."/>
            <person name="Larue G.E."/>
            <person name="Fisher S."/>
            <person name="Freeman R.M."/>
            <person name="Gunawardena J."/>
            <person name="Chu W."/>
            <person name="Stover N.A."/>
            <person name="Gregory B.D."/>
            <person name="Nowacki M."/>
            <person name="Derisi J."/>
            <person name="Roy S.W."/>
            <person name="Marshall W.F."/>
            <person name="Sood P."/>
        </authorList>
    </citation>
    <scope>NUCLEOTIDE SEQUENCE [LARGE SCALE GENOMIC DNA]</scope>
    <source>
        <strain evidence="8">WM001</strain>
    </source>
</reference>
<feature type="coiled-coil region" evidence="5">
    <location>
        <begin position="160"/>
        <end position="187"/>
    </location>
</feature>
<dbReference type="PANTHER" id="PTHR10131">
    <property type="entry name" value="TNF RECEPTOR ASSOCIATED FACTOR"/>
    <property type="match status" value="1"/>
</dbReference>
<evidence type="ECO:0000259" key="6">
    <source>
        <dbReference type="PROSITE" id="PS50089"/>
    </source>
</evidence>
<dbReference type="InterPro" id="IPR013083">
    <property type="entry name" value="Znf_RING/FYVE/PHD"/>
</dbReference>
<evidence type="ECO:0000256" key="4">
    <source>
        <dbReference type="PROSITE-ProRule" id="PRU00228"/>
    </source>
</evidence>
<name>A0A1R2BGW0_9CILI</name>
<evidence type="ECO:0000256" key="1">
    <source>
        <dbReference type="ARBA" id="ARBA00022723"/>
    </source>
</evidence>
<dbReference type="Gene3D" id="3.30.60.90">
    <property type="match status" value="2"/>
</dbReference>
<dbReference type="PANTHER" id="PTHR10131:SF94">
    <property type="entry name" value="TNF RECEPTOR-ASSOCIATED FACTOR 4"/>
    <property type="match status" value="1"/>
</dbReference>
<dbReference type="SMART" id="SM00291">
    <property type="entry name" value="ZnF_ZZ"/>
    <property type="match status" value="2"/>
</dbReference>
<keyword evidence="5" id="KW-0175">Coiled coil</keyword>
<evidence type="ECO:0008006" key="10">
    <source>
        <dbReference type="Google" id="ProtNLM"/>
    </source>
</evidence>
<evidence type="ECO:0000256" key="2">
    <source>
        <dbReference type="ARBA" id="ARBA00022771"/>
    </source>
</evidence>
<dbReference type="Proteomes" id="UP000187209">
    <property type="component" value="Unassembled WGS sequence"/>
</dbReference>
<comment type="caution">
    <text evidence="8">The sequence shown here is derived from an EMBL/GenBank/DDBJ whole genome shotgun (WGS) entry which is preliminary data.</text>
</comment>
<dbReference type="InterPro" id="IPR000433">
    <property type="entry name" value="Znf_ZZ"/>
</dbReference>
<dbReference type="PROSITE" id="PS50135">
    <property type="entry name" value="ZF_ZZ_2"/>
    <property type="match status" value="1"/>
</dbReference>
<keyword evidence="2 4" id="KW-0863">Zinc-finger</keyword>
<evidence type="ECO:0000256" key="5">
    <source>
        <dbReference type="SAM" id="Coils"/>
    </source>
</evidence>
<dbReference type="InterPro" id="IPR043145">
    <property type="entry name" value="Znf_ZZ_sf"/>
</dbReference>
<protein>
    <recommendedName>
        <fullName evidence="10">RING-type domain-containing protein</fullName>
    </recommendedName>
</protein>
<gene>
    <name evidence="8" type="ORF">SteCoe_24732</name>
</gene>
<evidence type="ECO:0000259" key="7">
    <source>
        <dbReference type="PROSITE" id="PS50135"/>
    </source>
</evidence>
<proteinExistence type="predicted"/>
<keyword evidence="3" id="KW-0862">Zinc</keyword>